<evidence type="ECO:0000313" key="8">
    <source>
        <dbReference type="Proteomes" id="UP000234681"/>
    </source>
</evidence>
<dbReference type="SUPFAM" id="SSF57277">
    <property type="entry name" value="Granulin repeat"/>
    <property type="match status" value="2"/>
</dbReference>
<dbReference type="PANTHER" id="PTHR12274">
    <property type="entry name" value="GRANULIN"/>
    <property type="match status" value="1"/>
</dbReference>
<comment type="similarity">
    <text evidence="2">Belongs to the granulin family.</text>
</comment>
<evidence type="ECO:0000256" key="5">
    <source>
        <dbReference type="SAM" id="SignalP"/>
    </source>
</evidence>
<dbReference type="GO" id="GO:0010976">
    <property type="term" value="P:positive regulation of neuron projection development"/>
    <property type="evidence" value="ECO:0007669"/>
    <property type="project" value="UniProtKB-ARBA"/>
</dbReference>
<gene>
    <name evidence="7 9" type="primary">Grn</name>
    <name evidence="7" type="ORF">rCG_33205</name>
</gene>
<evidence type="ECO:0000256" key="1">
    <source>
        <dbReference type="ARBA" id="ARBA00004613"/>
    </source>
</evidence>
<evidence type="ECO:0000256" key="3">
    <source>
        <dbReference type="ARBA" id="ARBA00022525"/>
    </source>
</evidence>
<dbReference type="SMART" id="SM00277">
    <property type="entry name" value="GRAN"/>
    <property type="match status" value="3"/>
</dbReference>
<evidence type="ECO:0000256" key="2">
    <source>
        <dbReference type="ARBA" id="ARBA00010093"/>
    </source>
</evidence>
<dbReference type="GO" id="GO:0005576">
    <property type="term" value="C:extracellular region"/>
    <property type="evidence" value="ECO:0007669"/>
    <property type="project" value="UniProtKB-SubCell"/>
</dbReference>
<keyword evidence="5" id="KW-0732">Signal</keyword>
<feature type="domain" description="Granulins" evidence="6">
    <location>
        <begin position="170"/>
        <end position="183"/>
    </location>
</feature>
<feature type="chain" id="PRO_5039907583" evidence="5">
    <location>
        <begin position="31"/>
        <end position="324"/>
    </location>
</feature>
<dbReference type="Proteomes" id="UP000234681">
    <property type="component" value="Chromosome 10"/>
</dbReference>
<keyword evidence="3" id="KW-0964">Secreted</keyword>
<dbReference type="PANTHER" id="PTHR12274:SF3">
    <property type="entry name" value="PROGRANULIN"/>
    <property type="match status" value="1"/>
</dbReference>
<dbReference type="FunFam" id="2.10.25.160:FF:000003">
    <property type="entry name" value="Progranulin"/>
    <property type="match status" value="1"/>
</dbReference>
<evidence type="ECO:0000313" key="9">
    <source>
        <dbReference type="RGD" id="61983"/>
    </source>
</evidence>
<organism evidence="7 8">
    <name type="scientific">Rattus norvegicus</name>
    <name type="common">Rat</name>
    <dbReference type="NCBI Taxonomy" id="10116"/>
    <lineage>
        <taxon>Eukaryota</taxon>
        <taxon>Metazoa</taxon>
        <taxon>Chordata</taxon>
        <taxon>Craniata</taxon>
        <taxon>Vertebrata</taxon>
        <taxon>Euteleostomi</taxon>
        <taxon>Mammalia</taxon>
        <taxon>Eutheria</taxon>
        <taxon>Euarchontoglires</taxon>
        <taxon>Glires</taxon>
        <taxon>Rodentia</taxon>
        <taxon>Myomorpha</taxon>
        <taxon>Muroidea</taxon>
        <taxon>Muridae</taxon>
        <taxon>Murinae</taxon>
        <taxon>Rattus</taxon>
    </lineage>
</organism>
<evidence type="ECO:0000259" key="6">
    <source>
        <dbReference type="PROSITE" id="PS00799"/>
    </source>
</evidence>
<dbReference type="RGD" id="61983">
    <property type="gene designation" value="Grn"/>
</dbReference>
<protein>
    <submittedName>
        <fullName evidence="7">Granulin, isoform CRA_d</fullName>
    </submittedName>
</protein>
<dbReference type="Gene3D" id="2.10.25.160">
    <property type="entry name" value="Granulin"/>
    <property type="match status" value="3"/>
</dbReference>
<evidence type="ECO:0000313" key="7">
    <source>
        <dbReference type="EMBL" id="EDM06208.1"/>
    </source>
</evidence>
<accession>A6HJK3</accession>
<dbReference type="FunFam" id="2.10.25.160:FF:000001">
    <property type="entry name" value="Granulin precursor"/>
    <property type="match status" value="1"/>
</dbReference>
<dbReference type="AlphaFoldDB" id="A6HJK3"/>
<dbReference type="InterPro" id="IPR000118">
    <property type="entry name" value="Granulin"/>
</dbReference>
<evidence type="ECO:0000256" key="4">
    <source>
        <dbReference type="ARBA" id="ARBA00023157"/>
    </source>
</evidence>
<proteinExistence type="inferred from homology"/>
<feature type="signal peptide" evidence="5">
    <location>
        <begin position="1"/>
        <end position="30"/>
    </location>
</feature>
<dbReference type="InterPro" id="IPR039036">
    <property type="entry name" value="Granulin_fam"/>
</dbReference>
<dbReference type="PROSITE" id="PS00799">
    <property type="entry name" value="GRANULINS"/>
    <property type="match status" value="2"/>
</dbReference>
<keyword evidence="4" id="KW-1015">Disulfide bond</keyword>
<dbReference type="EMBL" id="CH473948">
    <property type="protein sequence ID" value="EDM06208.1"/>
    <property type="molecule type" value="Genomic_DNA"/>
</dbReference>
<sequence length="324" mass="34837">MPPRERGPRRRQTMWILVSWLALVARLVAGTQCPDGQFCPVACCLDQGGANYSCCNPLLDTWPIITSRRLDGSCQIRDHCPDGYSCLLTVSGTSSCCPFSEGVSCDDGQHCCPRGFHCSVDGKSCSQISDSLLGAVQCPGSQFECPDSATCCIMIDGSWGCCPMPQASCCEDRVHCCPHGASCDLVHTRCISPTGTHPLLKKFPAQRTNRAVAFPFSVVCPDAKTQCPDDSTCCELPTGKYGCCPMPNVSEWLDSPGSGQGGSRHSVDLRALRLVLPPSGRLEQCMLSAWLAPYARQSSETSTCPNLGHLLFRPPALLPPGHCM</sequence>
<comment type="subcellular location">
    <subcellularLocation>
        <location evidence="1">Secreted</location>
    </subcellularLocation>
</comment>
<feature type="domain" description="Granulins" evidence="6">
    <location>
        <begin position="105"/>
        <end position="118"/>
    </location>
</feature>
<dbReference type="Pfam" id="PF00396">
    <property type="entry name" value="Granulin"/>
    <property type="match status" value="2"/>
</dbReference>
<dbReference type="InterPro" id="IPR037277">
    <property type="entry name" value="Granulin_sf"/>
</dbReference>
<reference evidence="7 8" key="1">
    <citation type="submission" date="2005-07" db="EMBL/GenBank/DDBJ databases">
        <authorList>
            <person name="Mural R.J."/>
            <person name="Li P.W."/>
            <person name="Adams M.D."/>
            <person name="Amanatides P.G."/>
            <person name="Baden-Tillson H."/>
            <person name="Barnstead M."/>
            <person name="Chin S.H."/>
            <person name="Dew I."/>
            <person name="Evans C.A."/>
            <person name="Ferriera S."/>
            <person name="Flanigan M."/>
            <person name="Fosler C."/>
            <person name="Glodek A."/>
            <person name="Gu Z."/>
            <person name="Holt R.A."/>
            <person name="Jennings D."/>
            <person name="Kraft C.L."/>
            <person name="Lu F."/>
            <person name="Nguyen T."/>
            <person name="Nusskern D.R."/>
            <person name="Pfannkoch C.M."/>
            <person name="Sitter C."/>
            <person name="Sutton G.G."/>
            <person name="Venter J.C."/>
            <person name="Wang Z."/>
            <person name="Woodage T."/>
            <person name="Zheng X.H."/>
            <person name="Zhong F."/>
        </authorList>
    </citation>
    <scope>NUCLEOTIDE SEQUENCE [LARGE SCALE GENOMIC DNA]</scope>
    <source>
        <strain>BN</strain>
        <strain evidence="8">Sprague-Dawley</strain>
    </source>
</reference>
<name>A6HJK3_RAT</name>